<proteinExistence type="predicted"/>
<dbReference type="OrthoDB" id="2686356at2759"/>
<protein>
    <submittedName>
        <fullName evidence="2">Uncharacterized protein</fullName>
    </submittedName>
</protein>
<dbReference type="KEGG" id="cci:CC1G_09993"/>
<dbReference type="Proteomes" id="UP000001861">
    <property type="component" value="Unassembled WGS sequence"/>
</dbReference>
<dbReference type="GeneID" id="6009269"/>
<dbReference type="HOGENOM" id="CLU_101873_1_0_1"/>
<gene>
    <name evidence="2" type="ORF">CC1G_09993</name>
</gene>
<comment type="caution">
    <text evidence="2">The sequence shown here is derived from an EMBL/GenBank/DDBJ whole genome shotgun (WGS) entry which is preliminary data.</text>
</comment>
<sequence>MLVLVYFALIVSVALALPQDSSKVDVECPEIIPGPGLPSLASLNLTSQDLCKSPQEFMMAQYGYIDEKLLGDLPKEDSHVARQVNQSLSPRVILRTATTIFGPLETHPASSNKAWARGSVIPPAQFETSRGMETPLTGCTLNQLAVMSPAEDTGCWIIANCGHRMVGNSPQVRSDIISR</sequence>
<dbReference type="VEuPathDB" id="FungiDB:CC1G_09993"/>
<evidence type="ECO:0000313" key="3">
    <source>
        <dbReference type="Proteomes" id="UP000001861"/>
    </source>
</evidence>
<evidence type="ECO:0000313" key="2">
    <source>
        <dbReference type="EMBL" id="EAU89024.2"/>
    </source>
</evidence>
<accession>A8NDI3</accession>
<keyword evidence="1" id="KW-0732">Signal</keyword>
<dbReference type="InParanoid" id="A8NDI3"/>
<keyword evidence="3" id="KW-1185">Reference proteome</keyword>
<dbReference type="AlphaFoldDB" id="A8NDI3"/>
<organism evidence="2 3">
    <name type="scientific">Coprinopsis cinerea (strain Okayama-7 / 130 / ATCC MYA-4618 / FGSC 9003)</name>
    <name type="common">Inky cap fungus</name>
    <name type="synonym">Hormographiella aspergillata</name>
    <dbReference type="NCBI Taxonomy" id="240176"/>
    <lineage>
        <taxon>Eukaryota</taxon>
        <taxon>Fungi</taxon>
        <taxon>Dikarya</taxon>
        <taxon>Basidiomycota</taxon>
        <taxon>Agaricomycotina</taxon>
        <taxon>Agaricomycetes</taxon>
        <taxon>Agaricomycetidae</taxon>
        <taxon>Agaricales</taxon>
        <taxon>Agaricineae</taxon>
        <taxon>Psathyrellaceae</taxon>
        <taxon>Coprinopsis</taxon>
    </lineage>
</organism>
<reference evidence="2 3" key="1">
    <citation type="journal article" date="2010" name="Proc. Natl. Acad. Sci. U.S.A.">
        <title>Insights into evolution of multicellular fungi from the assembled chromosomes of the mushroom Coprinopsis cinerea (Coprinus cinereus).</title>
        <authorList>
            <person name="Stajich J.E."/>
            <person name="Wilke S.K."/>
            <person name="Ahren D."/>
            <person name="Au C.H."/>
            <person name="Birren B.W."/>
            <person name="Borodovsky M."/>
            <person name="Burns C."/>
            <person name="Canback B."/>
            <person name="Casselton L.A."/>
            <person name="Cheng C.K."/>
            <person name="Deng J."/>
            <person name="Dietrich F.S."/>
            <person name="Fargo D.C."/>
            <person name="Farman M.L."/>
            <person name="Gathman A.C."/>
            <person name="Goldberg J."/>
            <person name="Guigo R."/>
            <person name="Hoegger P.J."/>
            <person name="Hooker J.B."/>
            <person name="Huggins A."/>
            <person name="James T.Y."/>
            <person name="Kamada T."/>
            <person name="Kilaru S."/>
            <person name="Kodira C."/>
            <person name="Kues U."/>
            <person name="Kupfer D."/>
            <person name="Kwan H.S."/>
            <person name="Lomsadze A."/>
            <person name="Li W."/>
            <person name="Lilly W.W."/>
            <person name="Ma L.J."/>
            <person name="Mackey A.J."/>
            <person name="Manning G."/>
            <person name="Martin F."/>
            <person name="Muraguchi H."/>
            <person name="Natvig D.O."/>
            <person name="Palmerini H."/>
            <person name="Ramesh M.A."/>
            <person name="Rehmeyer C.J."/>
            <person name="Roe B.A."/>
            <person name="Shenoy N."/>
            <person name="Stanke M."/>
            <person name="Ter-Hovhannisyan V."/>
            <person name="Tunlid A."/>
            <person name="Velagapudi R."/>
            <person name="Vision T.J."/>
            <person name="Zeng Q."/>
            <person name="Zolan M.E."/>
            <person name="Pukkila P.J."/>
        </authorList>
    </citation>
    <scope>NUCLEOTIDE SEQUENCE [LARGE SCALE GENOMIC DNA]</scope>
    <source>
        <strain evidence="3">Okayama-7 / 130 / ATCC MYA-4618 / FGSC 9003</strain>
    </source>
</reference>
<feature type="signal peptide" evidence="1">
    <location>
        <begin position="1"/>
        <end position="16"/>
    </location>
</feature>
<dbReference type="RefSeq" id="XP_001832779.2">
    <property type="nucleotide sequence ID" value="XM_001832727.2"/>
</dbReference>
<name>A8NDI3_COPC7</name>
<dbReference type="EMBL" id="AACS02000009">
    <property type="protein sequence ID" value="EAU89024.2"/>
    <property type="molecule type" value="Genomic_DNA"/>
</dbReference>
<feature type="chain" id="PRO_5002724552" evidence="1">
    <location>
        <begin position="17"/>
        <end position="179"/>
    </location>
</feature>
<evidence type="ECO:0000256" key="1">
    <source>
        <dbReference type="SAM" id="SignalP"/>
    </source>
</evidence>